<dbReference type="Pfam" id="PF14345">
    <property type="entry name" value="GDYXXLXY"/>
    <property type="match status" value="1"/>
</dbReference>
<gene>
    <name evidence="1" type="ORF">G8E09_14850</name>
</gene>
<protein>
    <submittedName>
        <fullName evidence="1">GDYXXLXY domain-containing protein</fullName>
    </submittedName>
</protein>
<accession>A0A1C2WH89</accession>
<evidence type="ECO:0000313" key="2">
    <source>
        <dbReference type="Proteomes" id="UP000501692"/>
    </source>
</evidence>
<name>A0A1C2WH89_ACIPI</name>
<sequence>MKKYFSLILAFIALLFFAGLVAKNEWHLHHSKSIFIELKPVDPRSILQGDYMALAYELHLQSLKALAGSEGEALEQVIFNRSSVPAKVILDSQNRVVRTILDINNSFAGQRLILKNPENRLQALYPASRSFLFAEGLAQCYEKAKYAEFKVNPEGEAILFELRGEQLQPLNCEKQKNWWEGTIKDL</sequence>
<dbReference type="InterPro" id="IPR025833">
    <property type="entry name" value="GDYXXLXY"/>
</dbReference>
<reference evidence="1 2" key="1">
    <citation type="submission" date="2020-03" db="EMBL/GenBank/DDBJ databases">
        <authorList>
            <person name="Zhang L."/>
            <person name="Han X."/>
            <person name="Chen Y."/>
            <person name="Yu Y."/>
        </authorList>
    </citation>
    <scope>NUCLEOTIDE SEQUENCE [LARGE SCALE GENOMIC DNA]</scope>
    <source>
        <strain evidence="1 2">A1254</strain>
    </source>
</reference>
<dbReference type="RefSeq" id="WP_005803211.1">
    <property type="nucleotide sequence ID" value="NZ_BBTR01000006.1"/>
</dbReference>
<dbReference type="AlphaFoldDB" id="A0A1C2WH89"/>
<accession>A0A1H8RG73</accession>
<organism evidence="1 2">
    <name type="scientific">Acinetobacter pittii</name>
    <name type="common">Acinetobacter genomosp. 3</name>
    <dbReference type="NCBI Taxonomy" id="48296"/>
    <lineage>
        <taxon>Bacteria</taxon>
        <taxon>Pseudomonadati</taxon>
        <taxon>Pseudomonadota</taxon>
        <taxon>Gammaproteobacteria</taxon>
        <taxon>Moraxellales</taxon>
        <taxon>Moraxellaceae</taxon>
        <taxon>Acinetobacter</taxon>
        <taxon>Acinetobacter calcoaceticus/baumannii complex</taxon>
    </lineage>
</organism>
<evidence type="ECO:0000313" key="1">
    <source>
        <dbReference type="EMBL" id="QIT18886.1"/>
    </source>
</evidence>
<proteinExistence type="predicted"/>
<dbReference type="Proteomes" id="UP000501692">
    <property type="component" value="Chromosome"/>
</dbReference>
<dbReference type="EMBL" id="CP049806">
    <property type="protein sequence ID" value="QIT18886.1"/>
    <property type="molecule type" value="Genomic_DNA"/>
</dbReference>